<keyword evidence="1" id="KW-1133">Transmembrane helix</keyword>
<dbReference type="EMBL" id="BLLF01004767">
    <property type="protein sequence ID" value="GFH30209.1"/>
    <property type="molecule type" value="Genomic_DNA"/>
</dbReference>
<protein>
    <recommendedName>
        <fullName evidence="4">CHASE domain-containing protein</fullName>
    </recommendedName>
</protein>
<accession>A0A6A0ABH7</accession>
<evidence type="ECO:0008006" key="4">
    <source>
        <dbReference type="Google" id="ProtNLM"/>
    </source>
</evidence>
<feature type="transmembrane region" description="Helical" evidence="1">
    <location>
        <begin position="136"/>
        <end position="158"/>
    </location>
</feature>
<evidence type="ECO:0000313" key="3">
    <source>
        <dbReference type="Proteomes" id="UP000485058"/>
    </source>
</evidence>
<dbReference type="Proteomes" id="UP000485058">
    <property type="component" value="Unassembled WGS sequence"/>
</dbReference>
<sequence length="296" mass="32234">MDWRAKLWAVRRRKKSIGGSIHSNLSLALIPLAVFAAAAALGVWGVWVWADADSDATMLSTRCQLDGIAMSVELTFVRAQLPARQLVSINIWAEWAHIASCLWPADAYHHPQADLVRHIPDYPTIQGMWDDWVPTWFSWAFGGQALALLPMGTLGLVYPNTPASTAVFDSTLLDASRRDDTLAVIAGRRMVMSGLTSTAGTAKVVTFAVPIYLDNVTSDEMWNIPYTMNTTRCLGCYDAASKTKWWGLSLLALDLDAVLTNSGGNSVLSSLEESGKGIQAASRSRKCSTVSGRPCR</sequence>
<comment type="caution">
    <text evidence="2">The sequence shown here is derived from an EMBL/GenBank/DDBJ whole genome shotgun (WGS) entry which is preliminary data.</text>
</comment>
<feature type="transmembrane region" description="Helical" evidence="1">
    <location>
        <begin position="21"/>
        <end position="50"/>
    </location>
</feature>
<name>A0A6A0ABH7_HAELA</name>
<proteinExistence type="predicted"/>
<dbReference type="AlphaFoldDB" id="A0A6A0ABH7"/>
<gene>
    <name evidence="2" type="ORF">HaLaN_29015</name>
</gene>
<evidence type="ECO:0000313" key="2">
    <source>
        <dbReference type="EMBL" id="GFH30209.1"/>
    </source>
</evidence>
<keyword evidence="1" id="KW-0812">Transmembrane</keyword>
<keyword evidence="1" id="KW-0472">Membrane</keyword>
<reference evidence="2 3" key="1">
    <citation type="submission" date="2020-02" db="EMBL/GenBank/DDBJ databases">
        <title>Draft genome sequence of Haematococcus lacustris strain NIES-144.</title>
        <authorList>
            <person name="Morimoto D."/>
            <person name="Nakagawa S."/>
            <person name="Yoshida T."/>
            <person name="Sawayama S."/>
        </authorList>
    </citation>
    <scope>NUCLEOTIDE SEQUENCE [LARGE SCALE GENOMIC DNA]</scope>
    <source>
        <strain evidence="2 3">NIES-144</strain>
    </source>
</reference>
<feature type="non-terminal residue" evidence="2">
    <location>
        <position position="1"/>
    </location>
</feature>
<evidence type="ECO:0000256" key="1">
    <source>
        <dbReference type="SAM" id="Phobius"/>
    </source>
</evidence>
<organism evidence="2 3">
    <name type="scientific">Haematococcus lacustris</name>
    <name type="common">Green alga</name>
    <name type="synonym">Haematococcus pluvialis</name>
    <dbReference type="NCBI Taxonomy" id="44745"/>
    <lineage>
        <taxon>Eukaryota</taxon>
        <taxon>Viridiplantae</taxon>
        <taxon>Chlorophyta</taxon>
        <taxon>core chlorophytes</taxon>
        <taxon>Chlorophyceae</taxon>
        <taxon>CS clade</taxon>
        <taxon>Chlamydomonadales</taxon>
        <taxon>Haematococcaceae</taxon>
        <taxon>Haematococcus</taxon>
    </lineage>
</organism>
<keyword evidence="3" id="KW-1185">Reference proteome</keyword>